<protein>
    <recommendedName>
        <fullName evidence="5">YtkA-like domain-containing protein</fullName>
    </recommendedName>
</protein>
<keyword evidence="4" id="KW-1185">Reference proteome</keyword>
<feature type="chain" id="PRO_5039426584" description="YtkA-like domain-containing protein" evidence="2">
    <location>
        <begin position="17"/>
        <end position="316"/>
    </location>
</feature>
<dbReference type="PATRIC" id="fig|1178515.4.peg.580"/>
<evidence type="ECO:0000313" key="4">
    <source>
        <dbReference type="Proteomes" id="UP000076927"/>
    </source>
</evidence>
<accession>A0A172TEX0</accession>
<reference evidence="3 4" key="1">
    <citation type="submission" date="2015-01" db="EMBL/GenBank/DDBJ databases">
        <title>Paenibacillus swuensis/DY6/whole genome sequencing.</title>
        <authorList>
            <person name="Kim M.K."/>
            <person name="Srinivasan S."/>
            <person name="Lee J.-J."/>
        </authorList>
    </citation>
    <scope>NUCLEOTIDE SEQUENCE [LARGE SCALE GENOMIC DNA]</scope>
    <source>
        <strain evidence="3 4">DY6</strain>
    </source>
</reference>
<dbReference type="PROSITE" id="PS51257">
    <property type="entry name" value="PROKAR_LIPOPROTEIN"/>
    <property type="match status" value="1"/>
</dbReference>
<gene>
    <name evidence="3" type="ORF">SY83_02970</name>
</gene>
<feature type="signal peptide" evidence="2">
    <location>
        <begin position="1"/>
        <end position="16"/>
    </location>
</feature>
<dbReference type="EMBL" id="CP011388">
    <property type="protein sequence ID" value="ANE45454.1"/>
    <property type="molecule type" value="Genomic_DNA"/>
</dbReference>
<dbReference type="RefSeq" id="WP_231891361.1">
    <property type="nucleotide sequence ID" value="NZ_CP011388.1"/>
</dbReference>
<evidence type="ECO:0000313" key="3">
    <source>
        <dbReference type="EMBL" id="ANE45454.1"/>
    </source>
</evidence>
<sequence>MRRIAILMFISIAILAACGKSEDGSGTGHGGHGTEETNAGHGAEGTHGADDAKTGHQAEEAKTGNGADGKNAGHGNHTERTQSPADEHKVHAVWKLSASSPKPQEELTLTIELRDHEEKAIEQFDINHEKKMHLIVVSEDLSYFDHIHPEYKEAGTFEVTTKLPAAGKYKVIADFIPTGMGSMTQTEWITVAGEAPQQKAMEPESELTKVVNGKEIALNIDHLMAGMDANLSFHIRRADDQTPVSDLEPYLGAVGHVVILSADTEQYLHVHPTDERATGPEANFATSFPKSGVYKIWGQFQHQGEVFVVPFVVEVP</sequence>
<evidence type="ECO:0008006" key="5">
    <source>
        <dbReference type="Google" id="ProtNLM"/>
    </source>
</evidence>
<feature type="compositionally biased region" description="Basic and acidic residues" evidence="1">
    <location>
        <begin position="47"/>
        <end position="62"/>
    </location>
</feature>
<dbReference type="KEGG" id="pswu:SY83_02970"/>
<dbReference type="STRING" id="1178515.SY83_02970"/>
<dbReference type="Proteomes" id="UP000076927">
    <property type="component" value="Chromosome"/>
</dbReference>
<evidence type="ECO:0000256" key="1">
    <source>
        <dbReference type="SAM" id="MobiDB-lite"/>
    </source>
</evidence>
<name>A0A172TEX0_9BACL</name>
<organism evidence="3 4">
    <name type="scientific">Paenibacillus swuensis</name>
    <dbReference type="NCBI Taxonomy" id="1178515"/>
    <lineage>
        <taxon>Bacteria</taxon>
        <taxon>Bacillati</taxon>
        <taxon>Bacillota</taxon>
        <taxon>Bacilli</taxon>
        <taxon>Bacillales</taxon>
        <taxon>Paenibacillaceae</taxon>
        <taxon>Paenibacillus</taxon>
    </lineage>
</organism>
<keyword evidence="2" id="KW-0732">Signal</keyword>
<feature type="compositionally biased region" description="Basic and acidic residues" evidence="1">
    <location>
        <begin position="76"/>
        <end position="89"/>
    </location>
</feature>
<feature type="region of interest" description="Disordered" evidence="1">
    <location>
        <begin position="22"/>
        <end position="89"/>
    </location>
</feature>
<proteinExistence type="predicted"/>
<evidence type="ECO:0000256" key="2">
    <source>
        <dbReference type="SAM" id="SignalP"/>
    </source>
</evidence>
<dbReference type="AlphaFoldDB" id="A0A172TEX0"/>